<reference evidence="13 14" key="1">
    <citation type="journal article" date="2010" name="Stand. Genomic Sci.">
        <title>Complete genome sequence of Vulcanisaeta distributa type strain (IC-017).</title>
        <authorList>
            <person name="Mavromatis K."/>
            <person name="Sikorski J."/>
            <person name="Pabst E."/>
            <person name="Teshima H."/>
            <person name="Lapidus A."/>
            <person name="Lucas S."/>
            <person name="Nolan M."/>
            <person name="Glavina Del Rio T."/>
            <person name="Cheng J.F."/>
            <person name="Bruce D."/>
            <person name="Goodwin L."/>
            <person name="Pitluck S."/>
            <person name="Liolios K."/>
            <person name="Ivanova N."/>
            <person name="Mikhailova N."/>
            <person name="Pati A."/>
            <person name="Chen A."/>
            <person name="Palaniappan K."/>
            <person name="Land M."/>
            <person name="Hauser L."/>
            <person name="Chang Y.J."/>
            <person name="Jeffries C.D."/>
            <person name="Rohde M."/>
            <person name="Spring S."/>
            <person name="Goker M."/>
            <person name="Wirth R."/>
            <person name="Woyke T."/>
            <person name="Bristow J."/>
            <person name="Eisen J.A."/>
            <person name="Markowitz V."/>
            <person name="Hugenholtz P."/>
            <person name="Klenk H.P."/>
            <person name="Kyrpides N.C."/>
        </authorList>
    </citation>
    <scope>NUCLEOTIDE SEQUENCE [LARGE SCALE GENOMIC DNA]</scope>
    <source>
        <strain evidence="14">DSM 14429 / JCM 11212 / NBRC 100878 / IC-017</strain>
    </source>
</reference>
<proteinExistence type="inferred from homology"/>
<dbReference type="eggNOG" id="arCOG00089">
    <property type="taxonomic scope" value="Archaea"/>
</dbReference>
<dbReference type="OrthoDB" id="33401at2157"/>
<dbReference type="Proteomes" id="UP000006681">
    <property type="component" value="Chromosome"/>
</dbReference>
<evidence type="ECO:0000313" key="14">
    <source>
        <dbReference type="Proteomes" id="UP000006681"/>
    </source>
</evidence>
<comment type="function">
    <text evidence="10">IGPS catalyzes the conversion of PRFAR and glutamine to IGP, AICAR and glutamate. The HisH subunit catalyzes the hydrolysis of glutamine to glutamate and ammonia as part of the synthesis of IGP and AICAR. The resulting ammonia molecule is channeled to the active site of HisF.</text>
</comment>
<gene>
    <name evidence="10" type="primary">hisH</name>
    <name evidence="13" type="ordered locus">Vdis_0597</name>
</gene>
<dbReference type="PIRSF" id="PIRSF000495">
    <property type="entry name" value="Amidotransf_hisH"/>
    <property type="match status" value="1"/>
</dbReference>
<comment type="catalytic activity">
    <reaction evidence="9 10">
        <text>L-glutamine + H2O = L-glutamate + NH4(+)</text>
        <dbReference type="Rhea" id="RHEA:15889"/>
        <dbReference type="ChEBI" id="CHEBI:15377"/>
        <dbReference type="ChEBI" id="CHEBI:28938"/>
        <dbReference type="ChEBI" id="CHEBI:29985"/>
        <dbReference type="ChEBI" id="CHEBI:58359"/>
        <dbReference type="EC" id="3.5.1.2"/>
    </reaction>
</comment>
<dbReference type="GO" id="GO:0016829">
    <property type="term" value="F:lyase activity"/>
    <property type="evidence" value="ECO:0007669"/>
    <property type="project" value="UniProtKB-KW"/>
</dbReference>
<dbReference type="GO" id="GO:0004359">
    <property type="term" value="F:glutaminase activity"/>
    <property type="evidence" value="ECO:0007669"/>
    <property type="project" value="UniProtKB-EC"/>
</dbReference>
<evidence type="ECO:0000256" key="11">
    <source>
        <dbReference type="PIRSR" id="PIRSR000495-1"/>
    </source>
</evidence>
<evidence type="ECO:0000256" key="8">
    <source>
        <dbReference type="ARBA" id="ARBA00047838"/>
    </source>
</evidence>
<dbReference type="Pfam" id="PF00117">
    <property type="entry name" value="GATase"/>
    <property type="match status" value="1"/>
</dbReference>
<dbReference type="SUPFAM" id="SSF52317">
    <property type="entry name" value="Class I glutamine amidotransferase-like"/>
    <property type="match status" value="1"/>
</dbReference>
<evidence type="ECO:0000256" key="4">
    <source>
        <dbReference type="ARBA" id="ARBA00022801"/>
    </source>
</evidence>
<dbReference type="KEGG" id="vdi:Vdis_0597"/>
<comment type="subunit">
    <text evidence="2 10">Heterodimer of HisH and HisF.</text>
</comment>
<evidence type="ECO:0000256" key="9">
    <source>
        <dbReference type="ARBA" id="ARBA00049534"/>
    </source>
</evidence>
<evidence type="ECO:0000256" key="2">
    <source>
        <dbReference type="ARBA" id="ARBA00011152"/>
    </source>
</evidence>
<dbReference type="HOGENOM" id="CLU_071837_0_0_2"/>
<evidence type="ECO:0000256" key="6">
    <source>
        <dbReference type="ARBA" id="ARBA00023102"/>
    </source>
</evidence>
<dbReference type="RefSeq" id="WP_013335718.1">
    <property type="nucleotide sequence ID" value="NC_014537.1"/>
</dbReference>
<dbReference type="PANTHER" id="PTHR42701:SF1">
    <property type="entry name" value="IMIDAZOLE GLYCEROL PHOSPHATE SYNTHASE SUBUNIT HISH"/>
    <property type="match status" value="1"/>
</dbReference>
<keyword evidence="3 10" id="KW-0028">Amino-acid biosynthesis</keyword>
<sequence length="200" mass="21851">MVRVGIINYGVGNLGSLINAFRRVGSEPTIINEPGEFMNVNAIVLPGVGSFDAAMSRLDKFKDALTGIRGSMPILGICLGLQVMFEASDEGSLGGLSWYPGRVNRLKGPRVPHIGWDLVKTVKPCELLSDNGYFYFMHSYAVINPGGEIPYSGITHYGGDSILSVLCDERVVTFGVQFHPEKSSKNGLEVLRRFIEIARK</sequence>
<dbReference type="UniPathway" id="UPA00031">
    <property type="reaction ID" value="UER00010"/>
</dbReference>
<evidence type="ECO:0000256" key="1">
    <source>
        <dbReference type="ARBA" id="ARBA00005091"/>
    </source>
</evidence>
<feature type="active site" evidence="10 11">
    <location>
        <position position="179"/>
    </location>
</feature>
<dbReference type="HAMAP" id="MF_00278">
    <property type="entry name" value="HisH"/>
    <property type="match status" value="1"/>
</dbReference>
<feature type="active site" description="Nucleophile" evidence="10 11">
    <location>
        <position position="78"/>
    </location>
</feature>
<dbReference type="NCBIfam" id="TIGR01855">
    <property type="entry name" value="IMP_synth_hisH"/>
    <property type="match status" value="1"/>
</dbReference>
<dbReference type="PANTHER" id="PTHR42701">
    <property type="entry name" value="IMIDAZOLE GLYCEROL PHOSPHATE SYNTHASE SUBUNIT HISH"/>
    <property type="match status" value="1"/>
</dbReference>
<dbReference type="PROSITE" id="PS51273">
    <property type="entry name" value="GATASE_TYPE_1"/>
    <property type="match status" value="1"/>
</dbReference>
<dbReference type="EC" id="3.5.1.2" evidence="10"/>
<keyword evidence="13" id="KW-0808">Transferase</keyword>
<comment type="catalytic activity">
    <reaction evidence="8 10">
        <text>5-[(5-phospho-1-deoxy-D-ribulos-1-ylimino)methylamino]-1-(5-phospho-beta-D-ribosyl)imidazole-4-carboxamide + L-glutamine = D-erythro-1-(imidazol-4-yl)glycerol 3-phosphate + 5-amino-1-(5-phospho-beta-D-ribosyl)imidazole-4-carboxamide + L-glutamate + H(+)</text>
        <dbReference type="Rhea" id="RHEA:24793"/>
        <dbReference type="ChEBI" id="CHEBI:15378"/>
        <dbReference type="ChEBI" id="CHEBI:29985"/>
        <dbReference type="ChEBI" id="CHEBI:58278"/>
        <dbReference type="ChEBI" id="CHEBI:58359"/>
        <dbReference type="ChEBI" id="CHEBI:58475"/>
        <dbReference type="ChEBI" id="CHEBI:58525"/>
        <dbReference type="EC" id="4.3.2.10"/>
    </reaction>
</comment>
<dbReference type="EMBL" id="CP002100">
    <property type="protein sequence ID" value="ADN49993.1"/>
    <property type="molecule type" value="Genomic_DNA"/>
</dbReference>
<dbReference type="AlphaFoldDB" id="E1QV66"/>
<evidence type="ECO:0000313" key="13">
    <source>
        <dbReference type="EMBL" id="ADN49993.1"/>
    </source>
</evidence>
<evidence type="ECO:0000256" key="3">
    <source>
        <dbReference type="ARBA" id="ARBA00022605"/>
    </source>
</evidence>
<dbReference type="InterPro" id="IPR010139">
    <property type="entry name" value="Imidazole-glycPsynth_HisH"/>
</dbReference>
<keyword evidence="14" id="KW-1185">Reference proteome</keyword>
<accession>E1QV66</accession>
<protein>
    <recommendedName>
        <fullName evidence="10">Imidazole glycerol phosphate synthase subunit HisH</fullName>
        <ecNumber evidence="10">4.3.2.10</ecNumber>
    </recommendedName>
    <alternativeName>
        <fullName evidence="10">IGP synthase glutaminase subunit</fullName>
        <ecNumber evidence="10">3.5.1.2</ecNumber>
    </alternativeName>
    <alternativeName>
        <fullName evidence="10">IGP synthase subunit HisH</fullName>
    </alternativeName>
    <alternativeName>
        <fullName evidence="10">ImGP synthase subunit HisH</fullName>
        <shortName evidence="10">IGPS subunit HisH</shortName>
    </alternativeName>
</protein>
<dbReference type="InterPro" id="IPR017926">
    <property type="entry name" value="GATASE"/>
</dbReference>
<keyword evidence="5 10" id="KW-0315">Glutamine amidotransferase</keyword>
<evidence type="ECO:0000256" key="7">
    <source>
        <dbReference type="ARBA" id="ARBA00023239"/>
    </source>
</evidence>
<dbReference type="InterPro" id="IPR029062">
    <property type="entry name" value="Class_I_gatase-like"/>
</dbReference>
<dbReference type="GeneID" id="9751517"/>
<dbReference type="GO" id="GO:0005737">
    <property type="term" value="C:cytoplasm"/>
    <property type="evidence" value="ECO:0007669"/>
    <property type="project" value="UniProtKB-SubCell"/>
</dbReference>
<dbReference type="GO" id="GO:0000105">
    <property type="term" value="P:L-histidine biosynthetic process"/>
    <property type="evidence" value="ECO:0007669"/>
    <property type="project" value="UniProtKB-UniRule"/>
</dbReference>
<evidence type="ECO:0000256" key="5">
    <source>
        <dbReference type="ARBA" id="ARBA00022962"/>
    </source>
</evidence>
<keyword evidence="7 10" id="KW-0456">Lyase</keyword>
<dbReference type="Gene3D" id="3.40.50.880">
    <property type="match status" value="1"/>
</dbReference>
<keyword evidence="6 10" id="KW-0368">Histidine biosynthesis</keyword>
<feature type="domain" description="Glutamine amidotransferase" evidence="12">
    <location>
        <begin position="6"/>
        <end position="195"/>
    </location>
</feature>
<feature type="active site" evidence="10 11">
    <location>
        <position position="181"/>
    </location>
</feature>
<dbReference type="EC" id="4.3.2.10" evidence="10"/>
<comment type="pathway">
    <text evidence="1 10">Amino-acid biosynthesis; L-histidine biosynthesis; L-histidine from 5-phospho-alpha-D-ribose 1-diphosphate: step 5/9.</text>
</comment>
<dbReference type="GO" id="GO:0000107">
    <property type="term" value="F:imidazoleglycerol-phosphate synthase activity"/>
    <property type="evidence" value="ECO:0007669"/>
    <property type="project" value="UniProtKB-UniRule"/>
</dbReference>
<organism evidence="13 14">
    <name type="scientific">Vulcanisaeta distributa (strain DSM 14429 / JCM 11212 / NBRC 100878 / IC-017)</name>
    <dbReference type="NCBI Taxonomy" id="572478"/>
    <lineage>
        <taxon>Archaea</taxon>
        <taxon>Thermoproteota</taxon>
        <taxon>Thermoprotei</taxon>
        <taxon>Thermoproteales</taxon>
        <taxon>Thermoproteaceae</taxon>
        <taxon>Vulcanisaeta</taxon>
    </lineage>
</organism>
<evidence type="ECO:0000256" key="10">
    <source>
        <dbReference type="HAMAP-Rule" id="MF_00278"/>
    </source>
</evidence>
<dbReference type="STRING" id="572478.Vdis_0597"/>
<keyword evidence="4 10" id="KW-0378">Hydrolase</keyword>
<comment type="subcellular location">
    <subcellularLocation>
        <location evidence="10">Cytoplasm</location>
    </subcellularLocation>
</comment>
<reference evidence="14" key="2">
    <citation type="journal article" date="2010" name="Stand. Genomic Sci.">
        <title>Complete genome sequence of Vulcanisaeta distributa type strain (IC-017T).</title>
        <authorList>
            <person name="Mavromatis K."/>
            <person name="Sikorski J."/>
            <person name="Pabst E."/>
            <person name="Teshima H."/>
            <person name="Lapidus A."/>
            <person name="Lucas S."/>
            <person name="Nolan M."/>
            <person name="Glavina Del Rio T."/>
            <person name="Cheng J."/>
            <person name="Bruce D."/>
            <person name="Goodwin L."/>
            <person name="Pitluck S."/>
            <person name="Liolios K."/>
            <person name="Ivanova N."/>
            <person name="Mikhailova N."/>
            <person name="Pati A."/>
            <person name="Chen A."/>
            <person name="Palaniappan K."/>
            <person name="Land M."/>
            <person name="Hauser L."/>
            <person name="Chang Y."/>
            <person name="Jeffries C."/>
            <person name="Rohde M."/>
            <person name="Spring S."/>
            <person name="Goker M."/>
            <person name="Wirth R."/>
            <person name="Woyke T."/>
            <person name="Bristow J."/>
            <person name="Eisen J."/>
            <person name="Markowitz V."/>
            <person name="Hugenholtz P."/>
            <person name="Klenk H."/>
            <person name="Kyrpides N."/>
        </authorList>
    </citation>
    <scope>NUCLEOTIDE SEQUENCE [LARGE SCALE GENOMIC DNA]</scope>
    <source>
        <strain evidence="14">DSM 14429 / JCM 11212 / NBRC 100878 / IC-017</strain>
    </source>
</reference>
<evidence type="ECO:0000259" key="12">
    <source>
        <dbReference type="Pfam" id="PF00117"/>
    </source>
</evidence>
<keyword evidence="10" id="KW-0963">Cytoplasm</keyword>
<name>E1QV66_VULDI</name>